<dbReference type="InterPro" id="IPR014710">
    <property type="entry name" value="RmlC-like_jellyroll"/>
</dbReference>
<dbReference type="SUPFAM" id="SSF51206">
    <property type="entry name" value="cAMP-binding domain-like"/>
    <property type="match status" value="1"/>
</dbReference>
<organism evidence="2 3">
    <name type="scientific">Aureispira anguillae</name>
    <dbReference type="NCBI Taxonomy" id="2864201"/>
    <lineage>
        <taxon>Bacteria</taxon>
        <taxon>Pseudomonadati</taxon>
        <taxon>Bacteroidota</taxon>
        <taxon>Saprospiria</taxon>
        <taxon>Saprospirales</taxon>
        <taxon>Saprospiraceae</taxon>
        <taxon>Aureispira</taxon>
    </lineage>
</organism>
<dbReference type="KEGG" id="aup:AsAng_0039280"/>
<evidence type="ECO:0000259" key="1">
    <source>
        <dbReference type="Pfam" id="PF00027"/>
    </source>
</evidence>
<accession>A0A915YHD9</accession>
<evidence type="ECO:0000313" key="2">
    <source>
        <dbReference type="EMBL" id="BDS13199.1"/>
    </source>
</evidence>
<dbReference type="AlphaFoldDB" id="A0A915YHD9"/>
<dbReference type="CDD" id="cd00038">
    <property type="entry name" value="CAP_ED"/>
    <property type="match status" value="1"/>
</dbReference>
<evidence type="ECO:0000313" key="3">
    <source>
        <dbReference type="Proteomes" id="UP001060919"/>
    </source>
</evidence>
<keyword evidence="3" id="KW-1185">Reference proteome</keyword>
<gene>
    <name evidence="2" type="ORF">AsAng_0039280</name>
</gene>
<feature type="domain" description="Cyclic nucleotide-binding" evidence="1">
    <location>
        <begin position="30"/>
        <end position="117"/>
    </location>
</feature>
<sequence>MNDLLYQNILRKATISMDTFEEFKTLTKTVTLPKGAFFVQAGDIAQYTAFVLSGVLYSYNIDEKGEKHVLQIALKNNWISDPYSFFSQKEALYYVEVLTTTEVVLLSKKNLDLACNRYPSLERFFRLLVQDAYAHLLQRVSQLNSNTAEERYLDLLTTHPEIIQQVPQYCIASYLGIKPQSLSRIRKKMLNE</sequence>
<reference evidence="2" key="1">
    <citation type="submission" date="2022-09" db="EMBL/GenBank/DDBJ databases">
        <title>Aureispira anguillicida sp. nov., isolated from Leptocephalus of Japanese eel Anguilla japonica.</title>
        <authorList>
            <person name="Yuasa K."/>
            <person name="Mekata T."/>
            <person name="Ikunari K."/>
        </authorList>
    </citation>
    <scope>NUCLEOTIDE SEQUENCE</scope>
    <source>
        <strain evidence="2">EL160426</strain>
    </source>
</reference>
<name>A0A915YHD9_9BACT</name>
<dbReference type="EMBL" id="AP026867">
    <property type="protein sequence ID" value="BDS13199.1"/>
    <property type="molecule type" value="Genomic_DNA"/>
</dbReference>
<dbReference type="InterPro" id="IPR000595">
    <property type="entry name" value="cNMP-bd_dom"/>
</dbReference>
<protein>
    <submittedName>
        <fullName evidence="2">Crp/Fnr family transcriptional regulator</fullName>
    </submittedName>
</protein>
<proteinExistence type="predicted"/>
<dbReference type="InterPro" id="IPR018490">
    <property type="entry name" value="cNMP-bd_dom_sf"/>
</dbReference>
<dbReference type="RefSeq" id="WP_264788492.1">
    <property type="nucleotide sequence ID" value="NZ_AP026867.1"/>
</dbReference>
<dbReference type="Pfam" id="PF00027">
    <property type="entry name" value="cNMP_binding"/>
    <property type="match status" value="1"/>
</dbReference>
<dbReference type="Gene3D" id="2.60.120.10">
    <property type="entry name" value="Jelly Rolls"/>
    <property type="match status" value="1"/>
</dbReference>
<dbReference type="Proteomes" id="UP001060919">
    <property type="component" value="Chromosome"/>
</dbReference>